<dbReference type="InterPro" id="IPR002870">
    <property type="entry name" value="Peptidase_M12B_N"/>
</dbReference>
<dbReference type="Proteomes" id="UP000327493">
    <property type="component" value="Chromosome 21"/>
</dbReference>
<evidence type="ECO:0000256" key="6">
    <source>
        <dbReference type="ARBA" id="ARBA00023136"/>
    </source>
</evidence>
<feature type="disulfide bond" evidence="8">
    <location>
        <begin position="471"/>
        <end position="491"/>
    </location>
</feature>
<dbReference type="PANTHER" id="PTHR11905:SF136">
    <property type="entry name" value="DISINTEGRIN AND METALLOPROTEINASE DOMAIN-CONTAINING PROTEIN 9"/>
    <property type="match status" value="1"/>
</dbReference>
<evidence type="ECO:0000256" key="10">
    <source>
        <dbReference type="PROSITE-ProRule" id="PRU00276"/>
    </source>
</evidence>
<comment type="caution">
    <text evidence="9">Lacks conserved residue(s) required for the propagation of feature annotation.</text>
</comment>
<evidence type="ECO:0000259" key="14">
    <source>
        <dbReference type="PROSITE" id="PS50214"/>
    </source>
</evidence>
<keyword evidence="7 9" id="KW-1015">Disulfide bond</keyword>
<dbReference type="GO" id="GO:0006508">
    <property type="term" value="P:proteolysis"/>
    <property type="evidence" value="ECO:0007669"/>
    <property type="project" value="InterPro"/>
</dbReference>
<comment type="subcellular location">
    <subcellularLocation>
        <location evidence="1">Membrane</location>
        <topology evidence="1">Single-pass type I membrane protein</topology>
    </subcellularLocation>
</comment>
<protein>
    <recommendedName>
        <fullName evidence="18">Disintegrin domain-containing protein</fullName>
    </recommendedName>
</protein>
<organism evidence="16 17">
    <name type="scientific">Etheostoma spectabile</name>
    <name type="common">orangethroat darter</name>
    <dbReference type="NCBI Taxonomy" id="54343"/>
    <lineage>
        <taxon>Eukaryota</taxon>
        <taxon>Metazoa</taxon>
        <taxon>Chordata</taxon>
        <taxon>Craniata</taxon>
        <taxon>Vertebrata</taxon>
        <taxon>Euteleostomi</taxon>
        <taxon>Actinopterygii</taxon>
        <taxon>Neopterygii</taxon>
        <taxon>Teleostei</taxon>
        <taxon>Neoteleostei</taxon>
        <taxon>Acanthomorphata</taxon>
        <taxon>Eupercaria</taxon>
        <taxon>Perciformes</taxon>
        <taxon>Percoidei</taxon>
        <taxon>Percidae</taxon>
        <taxon>Etheostomatinae</taxon>
        <taxon>Etheostoma</taxon>
    </lineage>
</organism>
<evidence type="ECO:0008006" key="18">
    <source>
        <dbReference type="Google" id="ProtNLM"/>
    </source>
</evidence>
<dbReference type="InterPro" id="IPR013641">
    <property type="entry name" value="KTI12/PSTK"/>
</dbReference>
<dbReference type="GO" id="GO:0004222">
    <property type="term" value="F:metalloendopeptidase activity"/>
    <property type="evidence" value="ECO:0007669"/>
    <property type="project" value="InterPro"/>
</dbReference>
<dbReference type="PROSITE" id="PS50215">
    <property type="entry name" value="ADAM_MEPRO"/>
    <property type="match status" value="1"/>
</dbReference>
<dbReference type="Pfam" id="PF08516">
    <property type="entry name" value="ADAM_CR"/>
    <property type="match status" value="1"/>
</dbReference>
<comment type="caution">
    <text evidence="16">The sequence shown here is derived from an EMBL/GenBank/DDBJ whole genome shotgun (WGS) entry which is preliminary data.</text>
</comment>
<feature type="domain" description="EGF-like" evidence="13">
    <location>
        <begin position="643"/>
        <end position="677"/>
    </location>
</feature>
<dbReference type="InterPro" id="IPR000742">
    <property type="entry name" value="EGF"/>
</dbReference>
<dbReference type="PROSITE" id="PS50214">
    <property type="entry name" value="DISINTEGRIN_2"/>
    <property type="match status" value="1"/>
</dbReference>
<dbReference type="InterPro" id="IPR024079">
    <property type="entry name" value="MetalloPept_cat_dom_sf"/>
</dbReference>
<dbReference type="Pfam" id="PF01562">
    <property type="entry name" value="Pep_M12B_propep"/>
    <property type="match status" value="1"/>
</dbReference>
<evidence type="ECO:0000256" key="12">
    <source>
        <dbReference type="SAM" id="SignalP"/>
    </source>
</evidence>
<dbReference type="PANTHER" id="PTHR11905">
    <property type="entry name" value="ADAM A DISINTEGRIN AND METALLOPROTEASE DOMAIN"/>
    <property type="match status" value="1"/>
</dbReference>
<evidence type="ECO:0000256" key="3">
    <source>
        <dbReference type="ARBA" id="ARBA00022741"/>
    </source>
</evidence>
<dbReference type="Gene3D" id="3.40.50.300">
    <property type="entry name" value="P-loop containing nucleotide triphosphate hydrolases"/>
    <property type="match status" value="1"/>
</dbReference>
<keyword evidence="9" id="KW-0245">EGF-like domain</keyword>
<gene>
    <name evidence="16" type="ORF">FQN60_003019</name>
</gene>
<feature type="active site" evidence="10">
    <location>
        <position position="349"/>
    </location>
</feature>
<feature type="binding site" evidence="10">
    <location>
        <position position="358"/>
    </location>
    <ligand>
        <name>Zn(2+)</name>
        <dbReference type="ChEBI" id="CHEBI:29105"/>
        <note>catalytic</note>
    </ligand>
</feature>
<dbReference type="Gene3D" id="3.40.390.10">
    <property type="entry name" value="Collagenase (Catalytic Domain)"/>
    <property type="match status" value="1"/>
</dbReference>
<dbReference type="Gene3D" id="4.10.70.10">
    <property type="entry name" value="Disintegrin domain"/>
    <property type="match status" value="1"/>
</dbReference>
<sequence>MIRKYIVFAVVLLYFVSGIDNTDIFNGLPSQLSRYSIVNPQVIHRGTRSINRSQSQENYGEETISYAFNINNIKHLIHLKKNRDFLHPNFVQYSLDAAGNHKPSYPKPHVHCYYHGEVEGHEDSVVALSTCSGLRGVILLRNESYGLEPVPQSATNEHFLYLLKDIQSEPVTCGVVGEPASTQSHEPFELGKSLTSLLRRKRSDNLPETSYVELVLVVDHLRYNFKKQNETAVHEEMVEMANLLDGYYKPLNIRVVLVGLEIFKDANPFNVEGSAGDVLGMFVKWRKTVLLPKIRHDIGQLIVGLPQPYDGHILGMAFVGTVCSAATSGGINVFNNNLVTSASVVVAHEMGHNLGMNHDTRTCCSGGNCIMEAAVSGSSSFSTCSQENFVQLILGGGGLCLKNPPAPSTVVGIAVCGNGLLDKGEQCDCGKPEECNNKCCDAATCQFTRGSACAQGGCCDNCQIRVSGTECRESVNTCDLPEYCNGTSAFCPRNFYVMDGLPCEDRQAAAYCYEGKCQTYDFQCSNLFAQATAKKAEDICFRIANIKGNEFGNCGINGNKLVPCSVGNSMCGKLQCVNVNLNNDIPAGAQVSIQKVQGSTCINADFNLGTDVLDPGYVKSGSPCDKGKTCIDFQCVNASNLLPNVNCSAQTTCNNQGVCNDQGHCHCANGWAPPNCDKSGRGGSIDSGPAQIDYSLRNGLLIFFLLVVPVLVLFILVLLYVFKRDSLDPCLKGSRANRLNLNIHQLLQFQFLGMENWIIGMQKQALTLHNHQLLRRAPEYRNQSQPGSYHHMAAEEAGGVSRSPACLCVLCGLPAAGKSTLARKVLRTAALHGWRATVVPYDDLIPEHAFQTRVEEDGGNLQEIHKEWKSHRQAVLQCIEQFLEKPQLLAELPVRCQIDSAAWQRCIRALLQPEALDPSQAERAPLLFLLDDNFYYPSMRYEMYQLARKYSLGFCQVYLQCDLESCISRNQSRSKPIPTEVILEMVKRLESPNPQKNSWETNSILLNTTDDLSKCDIQKVMELISSALSNPLSPAEDNTEQKEADRLKCATNVVHQTDQACRRHISEAMKTARENQVAPKHMKSLAAQLNESKATFLHNLRRQLLQEASFAQEEDIDVERVVKRAADVFDHEKKEILLRIMNENS</sequence>
<keyword evidence="17" id="KW-1185">Reference proteome</keyword>
<dbReference type="GO" id="GO:0005524">
    <property type="term" value="F:ATP binding"/>
    <property type="evidence" value="ECO:0007669"/>
    <property type="project" value="UniProtKB-KW"/>
</dbReference>
<dbReference type="PROSITE" id="PS50026">
    <property type="entry name" value="EGF_3"/>
    <property type="match status" value="1"/>
</dbReference>
<dbReference type="SMART" id="SM00608">
    <property type="entry name" value="ACR"/>
    <property type="match status" value="1"/>
</dbReference>
<evidence type="ECO:0000259" key="15">
    <source>
        <dbReference type="PROSITE" id="PS50215"/>
    </source>
</evidence>
<feature type="binding site" evidence="10">
    <location>
        <position position="352"/>
    </location>
    <ligand>
        <name>Zn(2+)</name>
        <dbReference type="ChEBI" id="CHEBI:29105"/>
        <note>catalytic</note>
    </ligand>
</feature>
<feature type="transmembrane region" description="Helical" evidence="11">
    <location>
        <begin position="700"/>
        <end position="722"/>
    </location>
</feature>
<feature type="chain" id="PRO_5023917694" description="Disintegrin domain-containing protein" evidence="12">
    <location>
        <begin position="19"/>
        <end position="1145"/>
    </location>
</feature>
<keyword evidence="10" id="KW-0479">Metal-binding</keyword>
<feature type="domain" description="Peptidase M12B" evidence="15">
    <location>
        <begin position="210"/>
        <end position="405"/>
    </location>
</feature>
<dbReference type="InterPro" id="IPR001590">
    <property type="entry name" value="Peptidase_M12B"/>
</dbReference>
<evidence type="ECO:0000256" key="9">
    <source>
        <dbReference type="PROSITE-ProRule" id="PRU00076"/>
    </source>
</evidence>
<dbReference type="InterPro" id="IPR006586">
    <property type="entry name" value="ADAM_Cys-rich"/>
</dbReference>
<dbReference type="SUPFAM" id="SSF57552">
    <property type="entry name" value="Blood coagulation inhibitor (disintegrin)"/>
    <property type="match status" value="1"/>
</dbReference>
<name>A0A5J5CHW8_9PERO</name>
<dbReference type="FunFam" id="3.40.390.10:FF:000002">
    <property type="entry name" value="Disintegrin and metalloproteinase domain-containing protein 22"/>
    <property type="match status" value="1"/>
</dbReference>
<dbReference type="GO" id="GO:0046872">
    <property type="term" value="F:metal ion binding"/>
    <property type="evidence" value="ECO:0007669"/>
    <property type="project" value="UniProtKB-KW"/>
</dbReference>
<keyword evidence="6 11" id="KW-0472">Membrane</keyword>
<evidence type="ECO:0000256" key="1">
    <source>
        <dbReference type="ARBA" id="ARBA00004479"/>
    </source>
</evidence>
<dbReference type="Pfam" id="PF08433">
    <property type="entry name" value="KTI12"/>
    <property type="match status" value="1"/>
</dbReference>
<feature type="domain" description="Disintegrin" evidence="14">
    <location>
        <begin position="413"/>
        <end position="499"/>
    </location>
</feature>
<dbReference type="GO" id="GO:0005886">
    <property type="term" value="C:plasma membrane"/>
    <property type="evidence" value="ECO:0007669"/>
    <property type="project" value="TreeGrafter"/>
</dbReference>
<reference evidence="16 17" key="1">
    <citation type="submission" date="2019-08" db="EMBL/GenBank/DDBJ databases">
        <title>A chromosome-level genome assembly, high-density linkage maps, and genome scans reveal the genomic architecture of hybrid incompatibilities underlying speciation via character displacement in darters (Percidae: Etheostominae).</title>
        <authorList>
            <person name="Moran R.L."/>
            <person name="Catchen J.M."/>
            <person name="Fuller R.C."/>
        </authorList>
    </citation>
    <scope>NUCLEOTIDE SEQUENCE [LARGE SCALE GENOMIC DNA]</scope>
    <source>
        <strain evidence="16">EspeVRDwgs_2016</strain>
        <tissue evidence="16">Muscle</tissue>
    </source>
</reference>
<feature type="disulfide bond" evidence="9">
    <location>
        <begin position="667"/>
        <end position="676"/>
    </location>
</feature>
<dbReference type="InterPro" id="IPR034027">
    <property type="entry name" value="Reprolysin_adamalysin"/>
</dbReference>
<evidence type="ECO:0000256" key="8">
    <source>
        <dbReference type="PROSITE-ProRule" id="PRU00068"/>
    </source>
</evidence>
<evidence type="ECO:0000259" key="13">
    <source>
        <dbReference type="PROSITE" id="PS50026"/>
    </source>
</evidence>
<evidence type="ECO:0000256" key="5">
    <source>
        <dbReference type="ARBA" id="ARBA00022989"/>
    </source>
</evidence>
<dbReference type="CDD" id="cd04269">
    <property type="entry name" value="ZnMc_adamalysin_II_like"/>
    <property type="match status" value="1"/>
</dbReference>
<keyword evidence="10" id="KW-0862">Zinc</keyword>
<dbReference type="SUPFAM" id="SSF55486">
    <property type="entry name" value="Metalloproteases ('zincins'), catalytic domain"/>
    <property type="match status" value="1"/>
</dbReference>
<dbReference type="Pfam" id="PF00200">
    <property type="entry name" value="Disintegrin"/>
    <property type="match status" value="1"/>
</dbReference>
<dbReference type="SUPFAM" id="SSF52540">
    <property type="entry name" value="P-loop containing nucleoside triphosphate hydrolases"/>
    <property type="match status" value="1"/>
</dbReference>
<dbReference type="FunFam" id="4.10.70.10:FF:000001">
    <property type="entry name" value="Disintegrin and metalloproteinase domain-containing protein 22"/>
    <property type="match status" value="1"/>
</dbReference>
<dbReference type="AlphaFoldDB" id="A0A5J5CHW8"/>
<dbReference type="PRINTS" id="PR00289">
    <property type="entry name" value="DISINTEGRIN"/>
</dbReference>
<evidence type="ECO:0000256" key="2">
    <source>
        <dbReference type="ARBA" id="ARBA00022692"/>
    </source>
</evidence>
<dbReference type="SMART" id="SM00050">
    <property type="entry name" value="DISIN"/>
    <property type="match status" value="1"/>
</dbReference>
<dbReference type="InterPro" id="IPR027417">
    <property type="entry name" value="P-loop_NTPase"/>
</dbReference>
<evidence type="ECO:0000256" key="4">
    <source>
        <dbReference type="ARBA" id="ARBA00022840"/>
    </source>
</evidence>
<evidence type="ECO:0000256" key="7">
    <source>
        <dbReference type="ARBA" id="ARBA00023157"/>
    </source>
</evidence>
<evidence type="ECO:0000256" key="11">
    <source>
        <dbReference type="SAM" id="Phobius"/>
    </source>
</evidence>
<dbReference type="Pfam" id="PF01421">
    <property type="entry name" value="Reprolysin"/>
    <property type="match status" value="1"/>
</dbReference>
<proteinExistence type="predicted"/>
<keyword evidence="12" id="KW-0732">Signal</keyword>
<dbReference type="PROSITE" id="PS01186">
    <property type="entry name" value="EGF_2"/>
    <property type="match status" value="1"/>
</dbReference>
<feature type="binding site" evidence="10">
    <location>
        <position position="348"/>
    </location>
    <ligand>
        <name>Zn(2+)</name>
        <dbReference type="ChEBI" id="CHEBI:29105"/>
        <note>catalytic</note>
    </ligand>
</feature>
<dbReference type="InterPro" id="IPR001762">
    <property type="entry name" value="Disintegrin_dom"/>
</dbReference>
<keyword evidence="4" id="KW-0067">ATP-binding</keyword>
<keyword evidence="3" id="KW-0547">Nucleotide-binding</keyword>
<feature type="signal peptide" evidence="12">
    <location>
        <begin position="1"/>
        <end position="18"/>
    </location>
</feature>
<keyword evidence="5 11" id="KW-1133">Transmembrane helix</keyword>
<dbReference type="InterPro" id="IPR036436">
    <property type="entry name" value="Disintegrin_dom_sf"/>
</dbReference>
<evidence type="ECO:0000313" key="17">
    <source>
        <dbReference type="Proteomes" id="UP000327493"/>
    </source>
</evidence>
<dbReference type="EMBL" id="VOFY01000021">
    <property type="protein sequence ID" value="KAA8581438.1"/>
    <property type="molecule type" value="Genomic_DNA"/>
</dbReference>
<keyword evidence="2 11" id="KW-0812">Transmembrane</keyword>
<dbReference type="InterPro" id="IPR018358">
    <property type="entry name" value="Disintegrin_CS"/>
</dbReference>
<dbReference type="PROSITE" id="PS00427">
    <property type="entry name" value="DISINTEGRIN_1"/>
    <property type="match status" value="1"/>
</dbReference>
<accession>A0A5J5CHW8</accession>
<evidence type="ECO:0000313" key="16">
    <source>
        <dbReference type="EMBL" id="KAA8581438.1"/>
    </source>
</evidence>